<organism evidence="2 3">
    <name type="scientific">Paenibacillus cisolokensis</name>
    <dbReference type="NCBI Taxonomy" id="1658519"/>
    <lineage>
        <taxon>Bacteria</taxon>
        <taxon>Bacillati</taxon>
        <taxon>Bacillota</taxon>
        <taxon>Bacilli</taxon>
        <taxon>Bacillales</taxon>
        <taxon>Paenibacillaceae</taxon>
        <taxon>Paenibacillus</taxon>
    </lineage>
</organism>
<evidence type="ECO:0000313" key="3">
    <source>
        <dbReference type="Proteomes" id="UP000680304"/>
    </source>
</evidence>
<gene>
    <name evidence="2" type="ORF">PACILC2_10600</name>
</gene>
<feature type="domain" description="YtkA-like" evidence="1">
    <location>
        <begin position="60"/>
        <end position="127"/>
    </location>
</feature>
<evidence type="ECO:0000259" key="1">
    <source>
        <dbReference type="Pfam" id="PF13115"/>
    </source>
</evidence>
<sequence length="146" mass="15654">MGLDRRKSRYCRWAAGILAGTALLIGAVCYAGAGDEPVPAATTHIGDGWQAEWTIGPYPAKALQESRFTVKLADADGRPIRSADVSAELDMRHMGCGTVSFRLKETAPGVYEGTGYALMPGTWEASLTVDAADRSFDVNRQFAAVR</sequence>
<dbReference type="EMBL" id="BOVJ01000033">
    <property type="protein sequence ID" value="GIQ62492.1"/>
    <property type="molecule type" value="Genomic_DNA"/>
</dbReference>
<dbReference type="Gene3D" id="2.60.40.10">
    <property type="entry name" value="Immunoglobulins"/>
    <property type="match status" value="1"/>
</dbReference>
<dbReference type="Proteomes" id="UP000680304">
    <property type="component" value="Unassembled WGS sequence"/>
</dbReference>
<evidence type="ECO:0000313" key="2">
    <source>
        <dbReference type="EMBL" id="GIQ62492.1"/>
    </source>
</evidence>
<name>A0ABQ4N2T0_9BACL</name>
<comment type="caution">
    <text evidence="2">The sequence shown here is derived from an EMBL/GenBank/DDBJ whole genome shotgun (WGS) entry which is preliminary data.</text>
</comment>
<protein>
    <recommendedName>
        <fullName evidence="1">YtkA-like domain-containing protein</fullName>
    </recommendedName>
</protein>
<reference evidence="2 3" key="1">
    <citation type="submission" date="2021-04" db="EMBL/GenBank/DDBJ databases">
        <title>Draft genome sequence of Paenibacillus cisolokensis, LC2-13A.</title>
        <authorList>
            <person name="Uke A."/>
            <person name="Chhe C."/>
            <person name="Baramee S."/>
            <person name="Kosugi A."/>
        </authorList>
    </citation>
    <scope>NUCLEOTIDE SEQUENCE [LARGE SCALE GENOMIC DNA]</scope>
    <source>
        <strain evidence="2 3">LC2-13A</strain>
    </source>
</reference>
<accession>A0ABQ4N2T0</accession>
<dbReference type="InterPro" id="IPR013783">
    <property type="entry name" value="Ig-like_fold"/>
</dbReference>
<dbReference type="RefSeq" id="WP_213527793.1">
    <property type="nucleotide sequence ID" value="NZ_BOVJ01000033.1"/>
</dbReference>
<dbReference type="Pfam" id="PF13115">
    <property type="entry name" value="YtkA"/>
    <property type="match status" value="1"/>
</dbReference>
<dbReference type="InterPro" id="IPR032693">
    <property type="entry name" value="YtkA-like_dom"/>
</dbReference>
<proteinExistence type="predicted"/>
<keyword evidence="3" id="KW-1185">Reference proteome</keyword>